<keyword evidence="5 6" id="KW-0446">Lipid-binding</keyword>
<dbReference type="GO" id="GO:0005737">
    <property type="term" value="C:cytoplasm"/>
    <property type="evidence" value="ECO:0007669"/>
    <property type="project" value="UniProtKB-SubCell"/>
</dbReference>
<feature type="region of interest" description="Disordered" evidence="7">
    <location>
        <begin position="1"/>
        <end position="20"/>
    </location>
</feature>
<comment type="function">
    <text evidence="6">Binds free fatty acids and their coenzyme A derivatives, bilirubin, and some other small molecules in the cytoplasm. Involved in intracellular lipid transport.</text>
</comment>
<dbReference type="InterPro" id="IPR000463">
    <property type="entry name" value="Fatty_acid-bd"/>
</dbReference>
<dbReference type="PRINTS" id="PR00178">
    <property type="entry name" value="FATTYACIDBP"/>
</dbReference>
<comment type="similarity">
    <text evidence="2 6">Belongs to the calycin superfamily. Fatty-acid binding protein (FABP) family.</text>
</comment>
<protein>
    <recommendedName>
        <fullName evidence="6">Fatty acid-binding protein, liver</fullName>
        <shortName evidence="6">L-FABP</shortName>
    </recommendedName>
    <alternativeName>
        <fullName evidence="6">Liver-type fatty acid-binding protein</fullName>
    </alternativeName>
</protein>
<proteinExistence type="inferred from homology"/>
<dbReference type="InterPro" id="IPR012674">
    <property type="entry name" value="Calycin"/>
</dbReference>
<evidence type="ECO:0000313" key="9">
    <source>
        <dbReference type="RefSeq" id="XP_030046901.1"/>
    </source>
</evidence>
<organism evidence="8 9">
    <name type="scientific">Microcaecilia unicolor</name>
    <dbReference type="NCBI Taxonomy" id="1415580"/>
    <lineage>
        <taxon>Eukaryota</taxon>
        <taxon>Metazoa</taxon>
        <taxon>Chordata</taxon>
        <taxon>Craniata</taxon>
        <taxon>Vertebrata</taxon>
        <taxon>Euteleostomi</taxon>
        <taxon>Amphibia</taxon>
        <taxon>Gymnophiona</taxon>
        <taxon>Siphonopidae</taxon>
        <taxon>Microcaecilia</taxon>
    </lineage>
</organism>
<evidence type="ECO:0000256" key="4">
    <source>
        <dbReference type="ARBA" id="ARBA00022490"/>
    </source>
</evidence>
<dbReference type="PANTHER" id="PTHR11955">
    <property type="entry name" value="FATTY ACID BINDING PROTEIN"/>
    <property type="match status" value="1"/>
</dbReference>
<keyword evidence="4 6" id="KW-0963">Cytoplasm</keyword>
<sequence length="164" mass="18328">MLESAELSKQSRPIKPGVREEHRHLLSCQLHKQSISKMSFNGKYQLQSQENVETFMQAIGVPNDIIQKGKDLKTTCEIEQNDKSFKITMSTGSKVIKHEFTIGKETELEIPTGEKVKTTVNMEGDNKLVANLKSVKSVTEISGDTLTSTMTVGDITCKRVSKRI</sequence>
<dbReference type="FunFam" id="2.40.128.20:FF:000006">
    <property type="entry name" value="Fatty acid-binding protein, liver"/>
    <property type="match status" value="1"/>
</dbReference>
<reference evidence="9" key="1">
    <citation type="submission" date="2025-08" db="UniProtKB">
        <authorList>
            <consortium name="RefSeq"/>
        </authorList>
    </citation>
    <scope>IDENTIFICATION</scope>
</reference>
<evidence type="ECO:0000256" key="5">
    <source>
        <dbReference type="ARBA" id="ARBA00023121"/>
    </source>
</evidence>
<accession>A0A6P7X0K5</accession>
<dbReference type="SUPFAM" id="SSF50814">
    <property type="entry name" value="Lipocalins"/>
    <property type="match status" value="1"/>
</dbReference>
<dbReference type="Proteomes" id="UP000515156">
    <property type="component" value="Chromosome 2"/>
</dbReference>
<gene>
    <name evidence="9" type="primary">LOC115461323</name>
</gene>
<dbReference type="Pfam" id="PF14651">
    <property type="entry name" value="Lipocalin_7"/>
    <property type="match status" value="1"/>
</dbReference>
<dbReference type="OrthoDB" id="9971011at2759"/>
<dbReference type="GO" id="GO:0005504">
    <property type="term" value="F:fatty acid binding"/>
    <property type="evidence" value="ECO:0007669"/>
    <property type="project" value="UniProtKB-UniRule"/>
</dbReference>
<evidence type="ECO:0000256" key="3">
    <source>
        <dbReference type="ARBA" id="ARBA00022448"/>
    </source>
</evidence>
<name>A0A6P7X0K5_9AMPH</name>
<dbReference type="GO" id="GO:0015908">
    <property type="term" value="P:fatty acid transport"/>
    <property type="evidence" value="ECO:0007669"/>
    <property type="project" value="UniProtKB-UniRule"/>
</dbReference>
<comment type="subcellular location">
    <subcellularLocation>
        <location evidence="1 6">Cytoplasm</location>
    </subcellularLocation>
</comment>
<dbReference type="InParanoid" id="A0A6P7X0K5"/>
<dbReference type="KEGG" id="muo:115461323"/>
<dbReference type="RefSeq" id="XP_030046901.1">
    <property type="nucleotide sequence ID" value="XM_030191041.1"/>
</dbReference>
<evidence type="ECO:0000256" key="6">
    <source>
        <dbReference type="RuleBase" id="RU369022"/>
    </source>
</evidence>
<keyword evidence="8" id="KW-1185">Reference proteome</keyword>
<evidence type="ECO:0000256" key="1">
    <source>
        <dbReference type="ARBA" id="ARBA00004496"/>
    </source>
</evidence>
<dbReference type="GeneID" id="115461323"/>
<dbReference type="Gene3D" id="2.40.128.20">
    <property type="match status" value="1"/>
</dbReference>
<keyword evidence="3 6" id="KW-0813">Transport</keyword>
<evidence type="ECO:0000256" key="7">
    <source>
        <dbReference type="SAM" id="MobiDB-lite"/>
    </source>
</evidence>
<dbReference type="InterPro" id="IPR031259">
    <property type="entry name" value="ILBP"/>
</dbReference>
<evidence type="ECO:0000256" key="2">
    <source>
        <dbReference type="ARBA" id="ARBA00008390"/>
    </source>
</evidence>
<dbReference type="AlphaFoldDB" id="A0A6P7X0K5"/>
<evidence type="ECO:0000313" key="8">
    <source>
        <dbReference type="Proteomes" id="UP000515156"/>
    </source>
</evidence>
<dbReference type="CDD" id="cd19444">
    <property type="entry name" value="FABP1"/>
    <property type="match status" value="1"/>
</dbReference>
<comment type="domain">
    <text evidence="6">Forms a beta-barrel structure that accommodates hydrophobic ligands in its interior.</text>
</comment>